<sequence length="49" mass="5462">MKKEIEDAVLLLAAKITKDVKSEDALRFSQAALNLEHVLAVKANIEQQK</sequence>
<protein>
    <submittedName>
        <fullName evidence="1">Uncharacterized protein</fullName>
    </submittedName>
</protein>
<accession>A0A6M3JQ66</accession>
<dbReference type="AlphaFoldDB" id="A0A6M3JQ66"/>
<gene>
    <name evidence="1" type="ORF">MM415A03182_0007</name>
</gene>
<proteinExistence type="predicted"/>
<name>A0A6M3JQ66_9ZZZZ</name>
<organism evidence="1">
    <name type="scientific">viral metagenome</name>
    <dbReference type="NCBI Taxonomy" id="1070528"/>
    <lineage>
        <taxon>unclassified sequences</taxon>
        <taxon>metagenomes</taxon>
        <taxon>organismal metagenomes</taxon>
    </lineage>
</organism>
<dbReference type="EMBL" id="MT141871">
    <property type="protein sequence ID" value="QJA71408.1"/>
    <property type="molecule type" value="Genomic_DNA"/>
</dbReference>
<reference evidence="1" key="1">
    <citation type="submission" date="2020-03" db="EMBL/GenBank/DDBJ databases">
        <title>The deep terrestrial virosphere.</title>
        <authorList>
            <person name="Holmfeldt K."/>
            <person name="Nilsson E."/>
            <person name="Simone D."/>
            <person name="Lopez-Fernandez M."/>
            <person name="Wu X."/>
            <person name="de Brujin I."/>
            <person name="Lundin D."/>
            <person name="Andersson A."/>
            <person name="Bertilsson S."/>
            <person name="Dopson M."/>
        </authorList>
    </citation>
    <scope>NUCLEOTIDE SEQUENCE</scope>
    <source>
        <strain evidence="1">MM415A03182</strain>
    </source>
</reference>
<evidence type="ECO:0000313" key="1">
    <source>
        <dbReference type="EMBL" id="QJA71408.1"/>
    </source>
</evidence>